<dbReference type="EC" id="2.1.1.228" evidence="5 15"/>
<feature type="domain" description="tRNA methyltransferase TRMD/TRM10-type" evidence="18">
    <location>
        <begin position="1"/>
        <end position="245"/>
    </location>
</feature>
<evidence type="ECO:0000256" key="5">
    <source>
        <dbReference type="ARBA" id="ARBA00012807"/>
    </source>
</evidence>
<dbReference type="Gene3D" id="1.10.1270.20">
    <property type="entry name" value="tRNA(m1g37)methyltransferase, domain 2"/>
    <property type="match status" value="1"/>
</dbReference>
<protein>
    <recommendedName>
        <fullName evidence="6 15">tRNA (guanine-N(1)-)-methyltransferase</fullName>
        <ecNumber evidence="5 15">2.1.1.228</ecNumber>
    </recommendedName>
    <alternativeName>
        <fullName evidence="12 15">M1G-methyltransferase</fullName>
    </alternativeName>
    <alternativeName>
        <fullName evidence="13 15">tRNA [GM37] methyltransferase</fullName>
    </alternativeName>
</protein>
<dbReference type="CDD" id="cd18080">
    <property type="entry name" value="TrmD-like"/>
    <property type="match status" value="1"/>
</dbReference>
<name>A0A1F5P913_9BACT</name>
<evidence type="ECO:0000256" key="8">
    <source>
        <dbReference type="ARBA" id="ARBA00022603"/>
    </source>
</evidence>
<organism evidence="19 20">
    <name type="scientific">Candidatus Doudnabacteria bacterium RIFCSPHIGHO2_02_FULL_46_11</name>
    <dbReference type="NCBI Taxonomy" id="1817832"/>
    <lineage>
        <taxon>Bacteria</taxon>
        <taxon>Candidatus Doudnaibacteriota</taxon>
    </lineage>
</organism>
<dbReference type="InterPro" id="IPR029028">
    <property type="entry name" value="Alpha/beta_knot_MTases"/>
</dbReference>
<dbReference type="InterPro" id="IPR023148">
    <property type="entry name" value="tRNA_m1G_MeTrfase_C_sf"/>
</dbReference>
<dbReference type="FunFam" id="3.40.1280.10:FF:000001">
    <property type="entry name" value="tRNA (guanine-N(1)-)-methyltransferase"/>
    <property type="match status" value="1"/>
</dbReference>
<dbReference type="SUPFAM" id="SSF75217">
    <property type="entry name" value="alpha/beta knot"/>
    <property type="match status" value="1"/>
</dbReference>
<reference evidence="19 20" key="1">
    <citation type="journal article" date="2016" name="Nat. Commun.">
        <title>Thousands of microbial genomes shed light on interconnected biogeochemical processes in an aquifer system.</title>
        <authorList>
            <person name="Anantharaman K."/>
            <person name="Brown C.T."/>
            <person name="Hug L.A."/>
            <person name="Sharon I."/>
            <person name="Castelle C.J."/>
            <person name="Probst A.J."/>
            <person name="Thomas B.C."/>
            <person name="Singh A."/>
            <person name="Wilkins M.J."/>
            <person name="Karaoz U."/>
            <person name="Brodie E.L."/>
            <person name="Williams K.H."/>
            <person name="Hubbard S.S."/>
            <person name="Banfield J.F."/>
        </authorList>
    </citation>
    <scope>NUCLEOTIDE SEQUENCE [LARGE SCALE GENOMIC DNA]</scope>
</reference>
<evidence type="ECO:0000256" key="4">
    <source>
        <dbReference type="ARBA" id="ARBA00011738"/>
    </source>
</evidence>
<dbReference type="NCBIfam" id="NF000648">
    <property type="entry name" value="PRK00026.1"/>
    <property type="match status" value="1"/>
</dbReference>
<evidence type="ECO:0000256" key="1">
    <source>
        <dbReference type="ARBA" id="ARBA00002634"/>
    </source>
</evidence>
<comment type="subunit">
    <text evidence="4 15 17">Homodimer.</text>
</comment>
<evidence type="ECO:0000259" key="18">
    <source>
        <dbReference type="Pfam" id="PF01746"/>
    </source>
</evidence>
<gene>
    <name evidence="15" type="primary">trmD</name>
    <name evidence="19" type="ORF">A3J48_02500</name>
</gene>
<keyword evidence="8 15" id="KW-0489">Methyltransferase</keyword>
<dbReference type="PANTHER" id="PTHR46417">
    <property type="entry name" value="TRNA (GUANINE-N(1)-)-METHYLTRANSFERASE"/>
    <property type="match status" value="1"/>
</dbReference>
<dbReference type="Proteomes" id="UP000176786">
    <property type="component" value="Unassembled WGS sequence"/>
</dbReference>
<dbReference type="EMBL" id="MFES01000003">
    <property type="protein sequence ID" value="OGE86345.1"/>
    <property type="molecule type" value="Genomic_DNA"/>
</dbReference>
<feature type="binding site" evidence="15 16">
    <location>
        <position position="114"/>
    </location>
    <ligand>
        <name>S-adenosyl-L-methionine</name>
        <dbReference type="ChEBI" id="CHEBI:59789"/>
    </ligand>
</feature>
<dbReference type="InterPro" id="IPR002649">
    <property type="entry name" value="tRNA_m1G_MeTrfase_TrmD"/>
</dbReference>
<dbReference type="InterPro" id="IPR029026">
    <property type="entry name" value="tRNA_m1G_MTases_N"/>
</dbReference>
<dbReference type="AlphaFoldDB" id="A0A1F5P913"/>
<dbReference type="InterPro" id="IPR016009">
    <property type="entry name" value="tRNA_MeTrfase_TRMD/TRM10"/>
</dbReference>
<evidence type="ECO:0000256" key="15">
    <source>
        <dbReference type="HAMAP-Rule" id="MF_00605"/>
    </source>
</evidence>
<dbReference type="GO" id="GO:0052906">
    <property type="term" value="F:tRNA (guanine(37)-N1)-methyltransferase activity"/>
    <property type="evidence" value="ECO:0007669"/>
    <property type="project" value="UniProtKB-UniRule"/>
</dbReference>
<comment type="function">
    <text evidence="1 15 17">Specifically methylates guanosine-37 in various tRNAs.</text>
</comment>
<evidence type="ECO:0000256" key="6">
    <source>
        <dbReference type="ARBA" id="ARBA00014679"/>
    </source>
</evidence>
<evidence type="ECO:0000256" key="13">
    <source>
        <dbReference type="ARBA" id="ARBA00033392"/>
    </source>
</evidence>
<keyword evidence="7 15" id="KW-0963">Cytoplasm</keyword>
<evidence type="ECO:0000256" key="2">
    <source>
        <dbReference type="ARBA" id="ARBA00004496"/>
    </source>
</evidence>
<comment type="catalytic activity">
    <reaction evidence="14 15 17">
        <text>guanosine(37) in tRNA + S-adenosyl-L-methionine = N(1)-methylguanosine(37) in tRNA + S-adenosyl-L-homocysteine + H(+)</text>
        <dbReference type="Rhea" id="RHEA:36899"/>
        <dbReference type="Rhea" id="RHEA-COMP:10145"/>
        <dbReference type="Rhea" id="RHEA-COMP:10147"/>
        <dbReference type="ChEBI" id="CHEBI:15378"/>
        <dbReference type="ChEBI" id="CHEBI:57856"/>
        <dbReference type="ChEBI" id="CHEBI:59789"/>
        <dbReference type="ChEBI" id="CHEBI:73542"/>
        <dbReference type="ChEBI" id="CHEBI:74269"/>
        <dbReference type="EC" id="2.1.1.228"/>
    </reaction>
</comment>
<evidence type="ECO:0000256" key="11">
    <source>
        <dbReference type="ARBA" id="ARBA00022694"/>
    </source>
</evidence>
<keyword evidence="9 15" id="KW-0808">Transferase</keyword>
<comment type="caution">
    <text evidence="19">The sequence shown here is derived from an EMBL/GenBank/DDBJ whole genome shotgun (WGS) entry which is preliminary data.</text>
</comment>
<evidence type="ECO:0000256" key="3">
    <source>
        <dbReference type="ARBA" id="ARBA00007630"/>
    </source>
</evidence>
<feature type="binding site" evidence="15 16">
    <location>
        <begin position="133"/>
        <end position="138"/>
    </location>
    <ligand>
        <name>S-adenosyl-L-methionine</name>
        <dbReference type="ChEBI" id="CHEBI:59789"/>
    </ligand>
</feature>
<dbReference type="Pfam" id="PF01746">
    <property type="entry name" value="tRNA_m1G_MT"/>
    <property type="match status" value="1"/>
</dbReference>
<evidence type="ECO:0000313" key="19">
    <source>
        <dbReference type="EMBL" id="OGE86345.1"/>
    </source>
</evidence>
<comment type="subcellular location">
    <subcellularLocation>
        <location evidence="2 15 17">Cytoplasm</location>
    </subcellularLocation>
</comment>
<evidence type="ECO:0000256" key="10">
    <source>
        <dbReference type="ARBA" id="ARBA00022691"/>
    </source>
</evidence>
<sequence>MKFDIITILPEAFDSYLNSSLLARAQGKELLDVNVWNLRDWATDPHKTVDDRPYGGGAGMVLKVDIAARVLKKLVPRKNKKTRIINFNPQGKLLTQRKVEGLAKKYDRLVLLCGRYEGFDARVEKLVDEEISIGDYVLTGGELPALVLLDAVSRQVPGVVGKEESILHESFSLAPKTRFATLVQGQAKELRLLEHPHYTRPEVFEWKGKKYRVPKVLLSGNHAAIQKWRDEQSLSKTKKNRPDLLVKQ</sequence>
<keyword evidence="10 15" id="KW-0949">S-adenosyl-L-methionine</keyword>
<dbReference type="PANTHER" id="PTHR46417:SF1">
    <property type="entry name" value="TRNA (GUANINE-N(1)-)-METHYLTRANSFERASE"/>
    <property type="match status" value="1"/>
</dbReference>
<evidence type="ECO:0000313" key="20">
    <source>
        <dbReference type="Proteomes" id="UP000176786"/>
    </source>
</evidence>
<accession>A0A1F5P913</accession>
<evidence type="ECO:0000256" key="16">
    <source>
        <dbReference type="PIRSR" id="PIRSR000386-1"/>
    </source>
</evidence>
<dbReference type="STRING" id="1817832.A3J48_02500"/>
<evidence type="ECO:0000256" key="7">
    <source>
        <dbReference type="ARBA" id="ARBA00022490"/>
    </source>
</evidence>
<dbReference type="Gene3D" id="3.40.1280.10">
    <property type="match status" value="1"/>
</dbReference>
<keyword evidence="11 15" id="KW-0819">tRNA processing</keyword>
<dbReference type="HAMAP" id="MF_00605">
    <property type="entry name" value="TrmD"/>
    <property type="match status" value="1"/>
</dbReference>
<dbReference type="GO" id="GO:0005829">
    <property type="term" value="C:cytosol"/>
    <property type="evidence" value="ECO:0007669"/>
    <property type="project" value="TreeGrafter"/>
</dbReference>
<dbReference type="GO" id="GO:0002939">
    <property type="term" value="P:tRNA N1-guanine methylation"/>
    <property type="evidence" value="ECO:0007669"/>
    <property type="project" value="TreeGrafter"/>
</dbReference>
<evidence type="ECO:0000256" key="12">
    <source>
        <dbReference type="ARBA" id="ARBA00029736"/>
    </source>
</evidence>
<dbReference type="PIRSF" id="PIRSF000386">
    <property type="entry name" value="tRNA_mtase"/>
    <property type="match status" value="1"/>
</dbReference>
<evidence type="ECO:0000256" key="17">
    <source>
        <dbReference type="RuleBase" id="RU003464"/>
    </source>
</evidence>
<proteinExistence type="inferred from homology"/>
<dbReference type="NCBIfam" id="TIGR00088">
    <property type="entry name" value="trmD"/>
    <property type="match status" value="1"/>
</dbReference>
<evidence type="ECO:0000256" key="14">
    <source>
        <dbReference type="ARBA" id="ARBA00047783"/>
    </source>
</evidence>
<comment type="similarity">
    <text evidence="3 15 17">Belongs to the RNA methyltransferase TrmD family.</text>
</comment>
<evidence type="ECO:0000256" key="9">
    <source>
        <dbReference type="ARBA" id="ARBA00022679"/>
    </source>
</evidence>